<reference evidence="2" key="1">
    <citation type="journal article" date="2013" name="Science">
        <title>The Amborella genome and the evolution of flowering plants.</title>
        <authorList>
            <consortium name="Amborella Genome Project"/>
        </authorList>
    </citation>
    <scope>NUCLEOTIDE SEQUENCE [LARGE SCALE GENOMIC DNA]</scope>
</reference>
<dbReference type="AlphaFoldDB" id="W1P7Z5"/>
<dbReference type="Proteomes" id="UP000017836">
    <property type="component" value="Unassembled WGS sequence"/>
</dbReference>
<keyword evidence="2" id="KW-1185">Reference proteome</keyword>
<evidence type="ECO:0000313" key="1">
    <source>
        <dbReference type="EMBL" id="ERN06007.1"/>
    </source>
</evidence>
<protein>
    <submittedName>
        <fullName evidence="1">Uncharacterized protein</fullName>
    </submittedName>
</protein>
<name>W1P7Z5_AMBTC</name>
<dbReference type="HOGENOM" id="CLU_2284594_0_0_1"/>
<dbReference type="EMBL" id="KI393946">
    <property type="protein sequence ID" value="ERN06007.1"/>
    <property type="molecule type" value="Genomic_DNA"/>
</dbReference>
<sequence length="102" mass="11783">SEGLPSETAPKAQFRQWKKEKRRSLELLLFNFMRCRKWERRTHKRCLVYVKVTLNSKDAKVMAGTGATHNIIDCEREVGPQTDKGYEQDAAQSIVGIARTSW</sequence>
<feature type="non-terminal residue" evidence="1">
    <location>
        <position position="1"/>
    </location>
</feature>
<dbReference type="Gramene" id="ERN06007">
    <property type="protein sequence ID" value="ERN06007"/>
    <property type="gene ID" value="AMTR_s00143p00108540"/>
</dbReference>
<organism evidence="1 2">
    <name type="scientific">Amborella trichopoda</name>
    <dbReference type="NCBI Taxonomy" id="13333"/>
    <lineage>
        <taxon>Eukaryota</taxon>
        <taxon>Viridiplantae</taxon>
        <taxon>Streptophyta</taxon>
        <taxon>Embryophyta</taxon>
        <taxon>Tracheophyta</taxon>
        <taxon>Spermatophyta</taxon>
        <taxon>Magnoliopsida</taxon>
        <taxon>Amborellales</taxon>
        <taxon>Amborellaceae</taxon>
        <taxon>Amborella</taxon>
    </lineage>
</organism>
<gene>
    <name evidence="1" type="ORF">AMTR_s00143p00108540</name>
</gene>
<evidence type="ECO:0000313" key="2">
    <source>
        <dbReference type="Proteomes" id="UP000017836"/>
    </source>
</evidence>
<proteinExistence type="predicted"/>
<accession>W1P7Z5</accession>